<dbReference type="PANTHER" id="PTHR43133:SF46">
    <property type="entry name" value="RNA POLYMERASE SIGMA-70 FACTOR ECF SUBFAMILY"/>
    <property type="match status" value="1"/>
</dbReference>
<dbReference type="InterPro" id="IPR013249">
    <property type="entry name" value="RNA_pol_sigma70_r4_t2"/>
</dbReference>
<evidence type="ECO:0000259" key="6">
    <source>
        <dbReference type="Pfam" id="PF08281"/>
    </source>
</evidence>
<dbReference type="Gene3D" id="1.10.1740.10">
    <property type="match status" value="1"/>
</dbReference>
<name>A0AAQ1ZJG8_9BACT</name>
<feature type="domain" description="RNA polymerase sigma-70 region 2" evidence="5">
    <location>
        <begin position="24"/>
        <end position="90"/>
    </location>
</feature>
<proteinExistence type="inferred from homology"/>
<evidence type="ECO:0000256" key="1">
    <source>
        <dbReference type="ARBA" id="ARBA00010641"/>
    </source>
</evidence>
<keyword evidence="3" id="KW-0731">Sigma factor</keyword>
<dbReference type="NCBIfam" id="TIGR02937">
    <property type="entry name" value="sigma70-ECF"/>
    <property type="match status" value="1"/>
</dbReference>
<comment type="similarity">
    <text evidence="1">Belongs to the sigma-70 factor family. ECF subfamily.</text>
</comment>
<dbReference type="EMBL" id="UGTJ01000001">
    <property type="protein sequence ID" value="SUB80635.1"/>
    <property type="molecule type" value="Genomic_DNA"/>
</dbReference>
<dbReference type="Pfam" id="PF08281">
    <property type="entry name" value="Sigma70_r4_2"/>
    <property type="match status" value="1"/>
</dbReference>
<keyword evidence="4" id="KW-0804">Transcription</keyword>
<dbReference type="NCBIfam" id="TIGR02985">
    <property type="entry name" value="Sig70_bacteroi1"/>
    <property type="match status" value="1"/>
</dbReference>
<dbReference type="Pfam" id="PF04542">
    <property type="entry name" value="Sigma70_r2"/>
    <property type="match status" value="1"/>
</dbReference>
<evidence type="ECO:0000256" key="3">
    <source>
        <dbReference type="ARBA" id="ARBA00023082"/>
    </source>
</evidence>
<dbReference type="PANTHER" id="PTHR43133">
    <property type="entry name" value="RNA POLYMERASE ECF-TYPE SIGMA FACTO"/>
    <property type="match status" value="1"/>
</dbReference>
<dbReference type="InterPro" id="IPR013325">
    <property type="entry name" value="RNA_pol_sigma_r2"/>
</dbReference>
<dbReference type="InterPro" id="IPR036388">
    <property type="entry name" value="WH-like_DNA-bd_sf"/>
</dbReference>
<dbReference type="InterPro" id="IPR014284">
    <property type="entry name" value="RNA_pol_sigma-70_dom"/>
</dbReference>
<dbReference type="Gene3D" id="1.10.10.10">
    <property type="entry name" value="Winged helix-like DNA-binding domain superfamily/Winged helix DNA-binding domain"/>
    <property type="match status" value="1"/>
</dbReference>
<protein>
    <submittedName>
        <fullName evidence="7">Probable RNA polymerase sigma factor fecI</fullName>
    </submittedName>
</protein>
<comment type="caution">
    <text evidence="7">The sequence shown here is derived from an EMBL/GenBank/DDBJ whole genome shotgun (WGS) entry which is preliminary data.</text>
</comment>
<feature type="domain" description="RNA polymerase sigma factor 70 region 4 type 2" evidence="6">
    <location>
        <begin position="119"/>
        <end position="170"/>
    </location>
</feature>
<dbReference type="SUPFAM" id="SSF88946">
    <property type="entry name" value="Sigma2 domain of RNA polymerase sigma factors"/>
    <property type="match status" value="1"/>
</dbReference>
<accession>A0AAQ1ZJG8</accession>
<dbReference type="InterPro" id="IPR014327">
    <property type="entry name" value="RNA_pol_sigma70_bacteroid"/>
</dbReference>
<dbReference type="GO" id="GO:0003677">
    <property type="term" value="F:DNA binding"/>
    <property type="evidence" value="ECO:0007669"/>
    <property type="project" value="InterPro"/>
</dbReference>
<evidence type="ECO:0000256" key="4">
    <source>
        <dbReference type="ARBA" id="ARBA00023163"/>
    </source>
</evidence>
<dbReference type="Proteomes" id="UP000255283">
    <property type="component" value="Unassembled WGS sequence"/>
</dbReference>
<reference evidence="7 8" key="1">
    <citation type="submission" date="2018-06" db="EMBL/GenBank/DDBJ databases">
        <authorList>
            <consortium name="Pathogen Informatics"/>
            <person name="Doyle S."/>
        </authorList>
    </citation>
    <scope>NUCLEOTIDE SEQUENCE [LARGE SCALE GENOMIC DNA]</scope>
    <source>
        <strain evidence="7 8">NCTC13063</strain>
    </source>
</reference>
<evidence type="ECO:0000256" key="2">
    <source>
        <dbReference type="ARBA" id="ARBA00023015"/>
    </source>
</evidence>
<dbReference type="AlphaFoldDB" id="A0AAQ1ZJG8"/>
<dbReference type="GO" id="GO:0016987">
    <property type="term" value="F:sigma factor activity"/>
    <property type="evidence" value="ECO:0007669"/>
    <property type="project" value="UniProtKB-KW"/>
</dbReference>
<gene>
    <name evidence="7" type="primary">fecI_3</name>
    <name evidence="7" type="ORF">NCTC13063_01926</name>
</gene>
<keyword evidence="2" id="KW-0805">Transcription regulation</keyword>
<dbReference type="CDD" id="cd06171">
    <property type="entry name" value="Sigma70_r4"/>
    <property type="match status" value="1"/>
</dbReference>
<dbReference type="GO" id="GO:0006352">
    <property type="term" value="P:DNA-templated transcription initiation"/>
    <property type="evidence" value="ECO:0007669"/>
    <property type="project" value="InterPro"/>
</dbReference>
<dbReference type="InterPro" id="IPR039425">
    <property type="entry name" value="RNA_pol_sigma-70-like"/>
</dbReference>
<sequence length="185" mass="21188">MGAGFSRLPPFSFNPQTMLNIDLLFKGFYRPLCLYAVHYLQDIDAAEDIVGDCFVSLLEHTKAGKQLDNPKSYLYTMVRNACLDRLRKENPFIADFSPTDLEGHISDEEAADRSFHEAKLWAAIDSLPDKCRQVFLMSKRDNMKYQEIAQGLGISEKTVEHHISKALKTLRGKEKDIFYCLSWMA</sequence>
<evidence type="ECO:0000313" key="7">
    <source>
        <dbReference type="EMBL" id="SUB80635.1"/>
    </source>
</evidence>
<evidence type="ECO:0000313" key="8">
    <source>
        <dbReference type="Proteomes" id="UP000255283"/>
    </source>
</evidence>
<dbReference type="InterPro" id="IPR013324">
    <property type="entry name" value="RNA_pol_sigma_r3/r4-like"/>
</dbReference>
<dbReference type="InterPro" id="IPR007627">
    <property type="entry name" value="RNA_pol_sigma70_r2"/>
</dbReference>
<organism evidence="7 8">
    <name type="scientific">Segatella buccae</name>
    <dbReference type="NCBI Taxonomy" id="28126"/>
    <lineage>
        <taxon>Bacteria</taxon>
        <taxon>Pseudomonadati</taxon>
        <taxon>Bacteroidota</taxon>
        <taxon>Bacteroidia</taxon>
        <taxon>Bacteroidales</taxon>
        <taxon>Prevotellaceae</taxon>
        <taxon>Segatella</taxon>
    </lineage>
</organism>
<evidence type="ECO:0000259" key="5">
    <source>
        <dbReference type="Pfam" id="PF04542"/>
    </source>
</evidence>
<dbReference type="SUPFAM" id="SSF88659">
    <property type="entry name" value="Sigma3 and sigma4 domains of RNA polymerase sigma factors"/>
    <property type="match status" value="1"/>
</dbReference>